<dbReference type="EMBL" id="BKCJ010537090">
    <property type="protein sequence ID" value="GFB03006.1"/>
    <property type="molecule type" value="Genomic_DNA"/>
</dbReference>
<organism evidence="1">
    <name type="scientific">Tanacetum cinerariifolium</name>
    <name type="common">Dalmatian daisy</name>
    <name type="synonym">Chrysanthemum cinerariifolium</name>
    <dbReference type="NCBI Taxonomy" id="118510"/>
    <lineage>
        <taxon>Eukaryota</taxon>
        <taxon>Viridiplantae</taxon>
        <taxon>Streptophyta</taxon>
        <taxon>Embryophyta</taxon>
        <taxon>Tracheophyta</taxon>
        <taxon>Spermatophyta</taxon>
        <taxon>Magnoliopsida</taxon>
        <taxon>eudicotyledons</taxon>
        <taxon>Gunneridae</taxon>
        <taxon>Pentapetalae</taxon>
        <taxon>asterids</taxon>
        <taxon>campanulids</taxon>
        <taxon>Asterales</taxon>
        <taxon>Asteraceae</taxon>
        <taxon>Asteroideae</taxon>
        <taxon>Anthemideae</taxon>
        <taxon>Anthemidinae</taxon>
        <taxon>Tanacetum</taxon>
    </lineage>
</organism>
<reference evidence="1" key="1">
    <citation type="journal article" date="2019" name="Sci. Rep.">
        <title>Draft genome of Tanacetum cinerariifolium, the natural source of mosquito coil.</title>
        <authorList>
            <person name="Yamashiro T."/>
            <person name="Shiraishi A."/>
            <person name="Satake H."/>
            <person name="Nakayama K."/>
        </authorList>
    </citation>
    <scope>NUCLEOTIDE SEQUENCE</scope>
</reference>
<protein>
    <submittedName>
        <fullName evidence="1">Ribonuclease H-like domain-containing protein</fullName>
    </submittedName>
</protein>
<feature type="non-terminal residue" evidence="1">
    <location>
        <position position="1"/>
    </location>
</feature>
<evidence type="ECO:0000313" key="1">
    <source>
        <dbReference type="EMBL" id="GFB03006.1"/>
    </source>
</evidence>
<proteinExistence type="predicted"/>
<accession>A0A699KMW2</accession>
<sequence>FQPSGGYHTVPPVYTRTFMPPKPDLVFHIAPTTVENDDLAFNVQLSPTKLEQDLSYTTRPSARIIEDWVSDSKEEFETKATYPLRPLSQLLLLSQQVQSLIVVAKEGIGKLVLGNHKQYAPLTYSKPQKHIVPTAVLTQSKPVSNTTVRPVSAALPNITVTRPIYAHHVVTKPKSPIRRHITHSLTSQTSNLPPRVTAVKALMVSVDQGKQGTWELNGGYVTFGGNPKGGKITGKGKIKTGKIKTGKLDFDDVYFVKEIKFNLSSVSQMCAA</sequence>
<dbReference type="AlphaFoldDB" id="A0A699KMW2"/>
<name>A0A699KMW2_TANCI</name>
<comment type="caution">
    <text evidence="1">The sequence shown here is derived from an EMBL/GenBank/DDBJ whole genome shotgun (WGS) entry which is preliminary data.</text>
</comment>
<gene>
    <name evidence="1" type="ORF">Tci_674977</name>
</gene>